<feature type="region of interest" description="Disordered" evidence="2">
    <location>
        <begin position="105"/>
        <end position="141"/>
    </location>
</feature>
<dbReference type="EMBL" id="JAESVB010000002">
    <property type="protein sequence ID" value="MCB8874732.1"/>
    <property type="molecule type" value="Genomic_DNA"/>
</dbReference>
<dbReference type="GO" id="GO:0003747">
    <property type="term" value="F:translation release factor activity"/>
    <property type="evidence" value="ECO:0007669"/>
    <property type="project" value="InterPro"/>
</dbReference>
<dbReference type="Pfam" id="PF00472">
    <property type="entry name" value="RF-1"/>
    <property type="match status" value="1"/>
</dbReference>
<dbReference type="PANTHER" id="PTHR47814:SF1">
    <property type="entry name" value="PEPTIDYL-TRNA HYDROLASE ARFB"/>
    <property type="match status" value="1"/>
</dbReference>
<name>A0A963YPY9_9PROT</name>
<dbReference type="AlphaFoldDB" id="A0A963YPY9"/>
<dbReference type="GO" id="GO:0004045">
    <property type="term" value="F:peptidyl-tRNA hydrolase activity"/>
    <property type="evidence" value="ECO:0007669"/>
    <property type="project" value="UniProtKB-EC"/>
</dbReference>
<dbReference type="RefSeq" id="WP_227320396.1">
    <property type="nucleotide sequence ID" value="NZ_JAESVB010000002.1"/>
</dbReference>
<dbReference type="InterPro" id="IPR000352">
    <property type="entry name" value="Pep_chain_release_fac_I"/>
</dbReference>
<accession>A0A963YPY9</accession>
<evidence type="ECO:0000313" key="4">
    <source>
        <dbReference type="EMBL" id="MCB8874732.1"/>
    </source>
</evidence>
<dbReference type="GO" id="GO:0043022">
    <property type="term" value="F:ribosome binding"/>
    <property type="evidence" value="ECO:0007669"/>
    <property type="project" value="TreeGrafter"/>
</dbReference>
<evidence type="ECO:0000256" key="1">
    <source>
        <dbReference type="ARBA" id="ARBA00010835"/>
    </source>
</evidence>
<proteinExistence type="inferred from homology"/>
<dbReference type="PANTHER" id="PTHR47814">
    <property type="entry name" value="PEPTIDYL-TRNA HYDROLASE ARFB"/>
    <property type="match status" value="1"/>
</dbReference>
<reference evidence="4" key="2">
    <citation type="submission" date="2021-01" db="EMBL/GenBank/DDBJ databases">
        <authorList>
            <person name="Mieszkin S."/>
            <person name="Pouder E."/>
            <person name="Alain K."/>
        </authorList>
    </citation>
    <scope>NUCLEOTIDE SEQUENCE</scope>
    <source>
        <strain evidence="4">HW T2.11</strain>
    </source>
</reference>
<sequence>MARIPVTASLSIDEDDLTFRFVLASGPGGQNVNKVSTAVELRFDATRMEEPSAGFLRRLRTEAGQRMTQDGVIVIFAQAYRSQIRNKEDAIERLVALLTKAAEVQRKRRPTRPTLGSQKRRLEGKALRSGVKRMRGKPIDS</sequence>
<dbReference type="EC" id="3.1.1.29" evidence="4"/>
<protein>
    <submittedName>
        <fullName evidence="4">Aminoacyl-tRNA hydrolase</fullName>
        <ecNumber evidence="4">3.1.1.29</ecNumber>
    </submittedName>
</protein>
<dbReference type="GO" id="GO:0072344">
    <property type="term" value="P:rescue of stalled ribosome"/>
    <property type="evidence" value="ECO:0007669"/>
    <property type="project" value="TreeGrafter"/>
</dbReference>
<evidence type="ECO:0000313" key="5">
    <source>
        <dbReference type="Proteomes" id="UP000708298"/>
    </source>
</evidence>
<comment type="similarity">
    <text evidence="1">Belongs to the prokaryotic/mitochondrial release factor family.</text>
</comment>
<dbReference type="NCBIfam" id="NF006718">
    <property type="entry name" value="PRK09256.1"/>
    <property type="match status" value="1"/>
</dbReference>
<evidence type="ECO:0000256" key="2">
    <source>
        <dbReference type="SAM" id="MobiDB-lite"/>
    </source>
</evidence>
<comment type="caution">
    <text evidence="4">The sequence shown here is derived from an EMBL/GenBank/DDBJ whole genome shotgun (WGS) entry which is preliminary data.</text>
</comment>
<gene>
    <name evidence="4" type="primary">arfB</name>
    <name evidence="4" type="ORF">ASILVAE211_06010</name>
</gene>
<feature type="compositionally biased region" description="Basic residues" evidence="2">
    <location>
        <begin position="130"/>
        <end position="141"/>
    </location>
</feature>
<keyword evidence="4" id="KW-0378">Hydrolase</keyword>
<feature type="domain" description="Prokaryotic-type class I peptide chain release factors" evidence="3">
    <location>
        <begin position="9"/>
        <end position="135"/>
    </location>
</feature>
<keyword evidence="5" id="KW-1185">Reference proteome</keyword>
<evidence type="ECO:0000259" key="3">
    <source>
        <dbReference type="Pfam" id="PF00472"/>
    </source>
</evidence>
<dbReference type="SUPFAM" id="SSF75620">
    <property type="entry name" value="Release factor"/>
    <property type="match status" value="1"/>
</dbReference>
<dbReference type="InterPro" id="IPR045853">
    <property type="entry name" value="Pep_chain_release_fac_I_sf"/>
</dbReference>
<organism evidence="4 5">
    <name type="scientific">Acidisoma silvae</name>
    <dbReference type="NCBI Taxonomy" id="2802396"/>
    <lineage>
        <taxon>Bacteria</taxon>
        <taxon>Pseudomonadati</taxon>
        <taxon>Pseudomonadota</taxon>
        <taxon>Alphaproteobacteria</taxon>
        <taxon>Acetobacterales</taxon>
        <taxon>Acidocellaceae</taxon>
        <taxon>Acidisoma</taxon>
    </lineage>
</organism>
<dbReference type="Proteomes" id="UP000708298">
    <property type="component" value="Unassembled WGS sequence"/>
</dbReference>
<reference evidence="4" key="1">
    <citation type="journal article" date="2021" name="Microorganisms">
        <title>Acidisoma silvae sp. nov. and Acidisomacellulosilytica sp. nov., Two Acidophilic Bacteria Isolated from Decaying Wood, Hydrolyzing Cellulose and Producing Poly-3-hydroxybutyrate.</title>
        <authorList>
            <person name="Mieszkin S."/>
            <person name="Pouder E."/>
            <person name="Uroz S."/>
            <person name="Simon-Colin C."/>
            <person name="Alain K."/>
        </authorList>
    </citation>
    <scope>NUCLEOTIDE SEQUENCE</scope>
    <source>
        <strain evidence="4">HW T2.11</strain>
    </source>
</reference>
<dbReference type="Gene3D" id="3.30.160.20">
    <property type="match status" value="1"/>
</dbReference>